<protein>
    <recommendedName>
        <fullName evidence="3">AsmA domain-containing protein</fullName>
    </recommendedName>
</protein>
<name>A0A543Q0H1_ACITH</name>
<evidence type="ECO:0000313" key="2">
    <source>
        <dbReference type="Proteomes" id="UP000315403"/>
    </source>
</evidence>
<evidence type="ECO:0008006" key="3">
    <source>
        <dbReference type="Google" id="ProtNLM"/>
    </source>
</evidence>
<proteinExistence type="predicted"/>
<dbReference type="AlphaFoldDB" id="A0A543Q0H1"/>
<organism evidence="1 2">
    <name type="scientific">Acidithiobacillus thiooxidans ATCC 19377</name>
    <dbReference type="NCBI Taxonomy" id="637390"/>
    <lineage>
        <taxon>Bacteria</taxon>
        <taxon>Pseudomonadati</taxon>
        <taxon>Pseudomonadota</taxon>
        <taxon>Acidithiobacillia</taxon>
        <taxon>Acidithiobacillales</taxon>
        <taxon>Acidithiobacillaceae</taxon>
        <taxon>Acidithiobacillus</taxon>
    </lineage>
</organism>
<dbReference type="InterPro" id="IPR052894">
    <property type="entry name" value="AsmA-related"/>
</dbReference>
<dbReference type="RefSeq" id="WP_142089241.1">
    <property type="nucleotide sequence ID" value="NZ_SZUV01000002.1"/>
</dbReference>
<accession>A0A543Q0H1</accession>
<dbReference type="EMBL" id="SZUV01000002">
    <property type="protein sequence ID" value="TQN49815.1"/>
    <property type="molecule type" value="Genomic_DNA"/>
</dbReference>
<dbReference type="PANTHER" id="PTHR30441">
    <property type="entry name" value="DUF748 DOMAIN-CONTAINING PROTEIN"/>
    <property type="match status" value="1"/>
</dbReference>
<sequence>MHRMGVGLILLLLLLLIGMFVFWFIGGPRIVLEEVLATRLQAPVHLQANPRFYWGKQQLQVTLQGLRIGTQAQPRLQLRRLMLSLLWRPLLTGHVKIQQIFLDQPSVYGPWPASPGSAASSTNINVSLPGDIQIRDGSLRWSGLAGHVLQLSDVQASFPRSGAGAATGRWSWNQHAGQGRLQMDIHSTSGLSLRNLQLLIGTRQVPDALSLQMPRLEIQDKTLQIPALQVRWQDNHERRMELSLQDLQAQPGLQKIALRSATLQAGSDFHMQIDHARFSWVQWTGQAGYVVSAEHLPELAKKWGFSWPKLTNPKVPRYFKMSGKLVWKNPRFDWSIRQGLVDSSPWSGNITGTWQPLKIHLALQIQRLNLGAYLPSPKAGPGAVLPKLPATWPITGSLQIGQLIWGKIRAEDVLIRSRKP</sequence>
<comment type="caution">
    <text evidence="1">The sequence shown here is derived from an EMBL/GenBank/DDBJ whole genome shotgun (WGS) entry which is preliminary data.</text>
</comment>
<evidence type="ECO:0000313" key="1">
    <source>
        <dbReference type="EMBL" id="TQN49815.1"/>
    </source>
</evidence>
<dbReference type="PANTHER" id="PTHR30441:SF8">
    <property type="entry name" value="DUF748 DOMAIN-CONTAINING PROTEIN"/>
    <property type="match status" value="1"/>
</dbReference>
<dbReference type="GO" id="GO:0005886">
    <property type="term" value="C:plasma membrane"/>
    <property type="evidence" value="ECO:0007669"/>
    <property type="project" value="TreeGrafter"/>
</dbReference>
<reference evidence="1 2" key="1">
    <citation type="submission" date="2019-03" db="EMBL/GenBank/DDBJ databases">
        <title>New insights into Acidothiobacillus thiooxidans sulfur metabolism through coupled gene expression, solution geochemistry, microscopy and spectroscopy analyses.</title>
        <authorList>
            <person name="Camacho D."/>
            <person name="Frazao R."/>
            <person name="Fouillen A."/>
            <person name="Nanci A."/>
            <person name="Lang B.F."/>
            <person name="Apte S.C."/>
            <person name="Baron C."/>
            <person name="Warren L.A."/>
        </authorList>
    </citation>
    <scope>NUCLEOTIDE SEQUENCE [LARGE SCALE GENOMIC DNA]</scope>
    <source>
        <strain evidence="1 2">ATCC 19377</strain>
    </source>
</reference>
<dbReference type="GO" id="GO:0090313">
    <property type="term" value="P:regulation of protein targeting to membrane"/>
    <property type="evidence" value="ECO:0007669"/>
    <property type="project" value="TreeGrafter"/>
</dbReference>
<gene>
    <name evidence="1" type="ORF">DLNHIDIE_02604</name>
</gene>
<dbReference type="Proteomes" id="UP000315403">
    <property type="component" value="Unassembled WGS sequence"/>
</dbReference>